<evidence type="ECO:0000313" key="2">
    <source>
        <dbReference type="Proteomes" id="UP000282184"/>
    </source>
</evidence>
<organism evidence="1 2">
    <name type="scientific">Hymenobacter gummosus</name>
    <dbReference type="NCBI Taxonomy" id="1776032"/>
    <lineage>
        <taxon>Bacteria</taxon>
        <taxon>Pseudomonadati</taxon>
        <taxon>Bacteroidota</taxon>
        <taxon>Cytophagia</taxon>
        <taxon>Cytophagales</taxon>
        <taxon>Hymenobacteraceae</taxon>
        <taxon>Hymenobacter</taxon>
    </lineage>
</organism>
<reference evidence="1 2" key="1">
    <citation type="submission" date="2018-12" db="EMBL/GenBank/DDBJ databases">
        <title>Hymenobacter gummosus sp. nov., isolated from a spring.</title>
        <authorList>
            <person name="Nie L."/>
        </authorList>
    </citation>
    <scope>NUCLEOTIDE SEQUENCE [LARGE SCALE GENOMIC DNA]</scope>
    <source>
        <strain evidence="1 2">KCTC 52166</strain>
    </source>
</reference>
<dbReference type="Proteomes" id="UP000282184">
    <property type="component" value="Unassembled WGS sequence"/>
</dbReference>
<accession>A0A3S0JGD2</accession>
<dbReference type="RefSeq" id="WP_126694060.1">
    <property type="nucleotide sequence ID" value="NZ_RXOF01000008.1"/>
</dbReference>
<comment type="caution">
    <text evidence="1">The sequence shown here is derived from an EMBL/GenBank/DDBJ whole genome shotgun (WGS) entry which is preliminary data.</text>
</comment>
<protein>
    <submittedName>
        <fullName evidence="1">Uncharacterized protein</fullName>
    </submittedName>
</protein>
<proteinExistence type="predicted"/>
<sequence length="136" mass="14905">MAAALTDWPAGPLVLALPAAYQLAHHSTERVPLPFPPETLVQEDFWRWEAPGGAALHLFYWQPRAPRPGGPMRSVRTWPAQLAGQPVQVHETDLFMGWAQRALVTHLPLPAAQLMLCATGLSPAEFETVLEGARLA</sequence>
<dbReference type="EMBL" id="RXOF01000008">
    <property type="protein sequence ID" value="RTQ48984.1"/>
    <property type="molecule type" value="Genomic_DNA"/>
</dbReference>
<keyword evidence="2" id="KW-1185">Reference proteome</keyword>
<name>A0A3S0JGD2_9BACT</name>
<evidence type="ECO:0000313" key="1">
    <source>
        <dbReference type="EMBL" id="RTQ48984.1"/>
    </source>
</evidence>
<gene>
    <name evidence="1" type="ORF">EJV47_15450</name>
</gene>
<dbReference type="AlphaFoldDB" id="A0A3S0JGD2"/>